<dbReference type="STRING" id="1123382.SAMN02745221_00025"/>
<keyword evidence="1" id="KW-0812">Transmembrane</keyword>
<keyword evidence="1" id="KW-1133">Transmembrane helix</keyword>
<protein>
    <submittedName>
        <fullName evidence="2">Uncharacterized protein</fullName>
    </submittedName>
</protein>
<sequence>MRLRVYGPLILLLAIVLMFFSVALREFLKITFILGMPFIFLLGFWFKRPKYSAAWFLSLTGLVLIAGLYGYMLVNLPEKIEVRKIIIEGANLEAEGKYDQAIARYKELGRLGKKAKMEEKISQAEKEKKAYLILQKAKELIKEGQKEEGLCLLDSIPEGTRAYHEAQRMKREYQDDSSG</sequence>
<evidence type="ECO:0000256" key="1">
    <source>
        <dbReference type="SAM" id="Phobius"/>
    </source>
</evidence>
<evidence type="ECO:0000313" key="3">
    <source>
        <dbReference type="Proteomes" id="UP000242329"/>
    </source>
</evidence>
<proteinExistence type="predicted"/>
<organism evidence="2 3">
    <name type="scientific">Thermosyntropha lipolytica DSM 11003</name>
    <dbReference type="NCBI Taxonomy" id="1123382"/>
    <lineage>
        <taxon>Bacteria</taxon>
        <taxon>Bacillati</taxon>
        <taxon>Bacillota</taxon>
        <taxon>Clostridia</taxon>
        <taxon>Eubacteriales</taxon>
        <taxon>Syntrophomonadaceae</taxon>
        <taxon>Thermosyntropha</taxon>
    </lineage>
</organism>
<keyword evidence="3" id="KW-1185">Reference proteome</keyword>
<dbReference type="EMBL" id="FQWY01000002">
    <property type="protein sequence ID" value="SHG37212.1"/>
    <property type="molecule type" value="Genomic_DNA"/>
</dbReference>
<gene>
    <name evidence="2" type="ORF">SAMN02745221_00025</name>
</gene>
<feature type="transmembrane region" description="Helical" evidence="1">
    <location>
        <begin position="30"/>
        <end position="46"/>
    </location>
</feature>
<evidence type="ECO:0000313" key="2">
    <source>
        <dbReference type="EMBL" id="SHG37212.1"/>
    </source>
</evidence>
<dbReference type="OrthoDB" id="2082514at2"/>
<dbReference type="AlphaFoldDB" id="A0A1M5J9G5"/>
<name>A0A1M5J9G5_9FIRM</name>
<dbReference type="Proteomes" id="UP000242329">
    <property type="component" value="Unassembled WGS sequence"/>
</dbReference>
<feature type="transmembrane region" description="Helical" evidence="1">
    <location>
        <begin position="52"/>
        <end position="74"/>
    </location>
</feature>
<feature type="transmembrane region" description="Helical" evidence="1">
    <location>
        <begin position="6"/>
        <end position="23"/>
    </location>
</feature>
<accession>A0A1M5J9G5</accession>
<reference evidence="3" key="1">
    <citation type="submission" date="2016-11" db="EMBL/GenBank/DDBJ databases">
        <authorList>
            <person name="Varghese N."/>
            <person name="Submissions S."/>
        </authorList>
    </citation>
    <scope>NUCLEOTIDE SEQUENCE [LARGE SCALE GENOMIC DNA]</scope>
    <source>
        <strain evidence="3">DSM 11003</strain>
    </source>
</reference>
<keyword evidence="1" id="KW-0472">Membrane</keyword>
<dbReference type="RefSeq" id="WP_073088745.1">
    <property type="nucleotide sequence ID" value="NZ_FQWY01000002.1"/>
</dbReference>